<keyword evidence="1" id="KW-0472">Membrane</keyword>
<feature type="domain" description="Phosphatidylinositol-specific phospholipase C X" evidence="2">
    <location>
        <begin position="56"/>
        <end position="214"/>
    </location>
</feature>
<dbReference type="EMBL" id="MN739095">
    <property type="protein sequence ID" value="QHS88270.1"/>
    <property type="molecule type" value="Genomic_DNA"/>
</dbReference>
<dbReference type="Gene3D" id="3.20.20.190">
    <property type="entry name" value="Phosphatidylinositol (PI) phosphodiesterase"/>
    <property type="match status" value="1"/>
</dbReference>
<evidence type="ECO:0000313" key="3">
    <source>
        <dbReference type="EMBL" id="QHS88270.1"/>
    </source>
</evidence>
<dbReference type="SUPFAM" id="SSF51695">
    <property type="entry name" value="PLC-like phosphodiesterases"/>
    <property type="match status" value="1"/>
</dbReference>
<reference evidence="3" key="1">
    <citation type="journal article" date="2020" name="Nature">
        <title>Giant virus diversity and host interactions through global metagenomics.</title>
        <authorList>
            <person name="Schulz F."/>
            <person name="Roux S."/>
            <person name="Paez-Espino D."/>
            <person name="Jungbluth S."/>
            <person name="Walsh D.A."/>
            <person name="Denef V.J."/>
            <person name="McMahon K.D."/>
            <person name="Konstantinidis K.T."/>
            <person name="Eloe-Fadrosh E.A."/>
            <person name="Kyrpides N.C."/>
            <person name="Woyke T."/>
        </authorList>
    </citation>
    <scope>NUCLEOTIDE SEQUENCE</scope>
    <source>
        <strain evidence="3">GVMAG-M-3300010158-55</strain>
    </source>
</reference>
<keyword evidence="1" id="KW-0812">Transmembrane</keyword>
<dbReference type="GO" id="GO:0006629">
    <property type="term" value="P:lipid metabolic process"/>
    <property type="evidence" value="ECO:0007669"/>
    <property type="project" value="InterPro"/>
</dbReference>
<name>A0A6C0B8A1_9ZZZZ</name>
<organism evidence="3">
    <name type="scientific">viral metagenome</name>
    <dbReference type="NCBI Taxonomy" id="1070528"/>
    <lineage>
        <taxon>unclassified sequences</taxon>
        <taxon>metagenomes</taxon>
        <taxon>organismal metagenomes</taxon>
    </lineage>
</organism>
<evidence type="ECO:0000256" key="1">
    <source>
        <dbReference type="SAM" id="Phobius"/>
    </source>
</evidence>
<dbReference type="InterPro" id="IPR017946">
    <property type="entry name" value="PLC-like_Pdiesterase_TIM-brl"/>
</dbReference>
<keyword evidence="1" id="KW-1133">Transmembrane helix</keyword>
<accession>A0A6C0B8A1</accession>
<protein>
    <recommendedName>
        <fullName evidence="2">Phosphatidylinositol-specific phospholipase C X domain-containing protein</fullName>
    </recommendedName>
</protein>
<dbReference type="GO" id="GO:0008081">
    <property type="term" value="F:phosphoric diester hydrolase activity"/>
    <property type="evidence" value="ECO:0007669"/>
    <property type="project" value="InterPro"/>
</dbReference>
<feature type="transmembrane region" description="Helical" evidence="1">
    <location>
        <begin position="6"/>
        <end position="23"/>
    </location>
</feature>
<dbReference type="AlphaFoldDB" id="A0A6C0B8A1"/>
<dbReference type="Pfam" id="PF00388">
    <property type="entry name" value="PI-PLC-X"/>
    <property type="match status" value="1"/>
</dbReference>
<dbReference type="InterPro" id="IPR000909">
    <property type="entry name" value="PLipase_C_PInositol-sp_X_dom"/>
</dbReference>
<evidence type="ECO:0000259" key="2">
    <source>
        <dbReference type="Pfam" id="PF00388"/>
    </source>
</evidence>
<sequence length="351" mass="40197">MEDSIFLYITLILILGLIIYTIIQVMKQSMNCRSINSITPTKLTGIGLRDPRFNLKLYDYYIKSSYNSCATGAFTNDYVNICALTNVIKQGYRLLDFEVYDINGNAIVSTSDSPNYTIKGTYNYLKLDDVIKYVAEHAISMSRMTDNCPNASDPLFLHFRIKSNHVEIYNSIATSLNTYFGKYLLSSEYSYENHGHNIGLIPLKSLMSKVIIIVDKTDKILETSKLFEYVNIAGKSVFMRVLPFNNVVNTPDMDELIEFNRTGMTICTPDDADNYNSSISMQYGCQFSCLNAQYNDTILQAYNDFFNEFAFHVKPDNLRKIEVVVQAPPDPDMNKSYGYKTHKSDYYEFNL</sequence>
<dbReference type="PROSITE" id="PS50007">
    <property type="entry name" value="PIPLC_X_DOMAIN"/>
    <property type="match status" value="1"/>
</dbReference>
<proteinExistence type="predicted"/>